<keyword evidence="7" id="KW-1185">Reference proteome</keyword>
<accession>A0AB34J1K8</accession>
<dbReference type="PROSITE" id="PS50102">
    <property type="entry name" value="RRM"/>
    <property type="match status" value="3"/>
</dbReference>
<dbReference type="AlphaFoldDB" id="A0AB34J1K8"/>
<sequence length="686" mass="72227">MEEVKEAATAAEAGEAERPDETTVVDDDEMQDTEMAPKRQRRRAPGNGRVGTEDSGFDAAEAAAGALAEAAAGSVLDTATEEAVVARLRGLPWSYGPQDVCDFLSNVGVTLQPEAVTMLHNAAGEAFVTLETSAQLTEVVKANRQQVGRRYVEVFASTAAEKQAACERNRATMRDDAGYRGVLRMRGLPFSATAEEVLDFFGRPPALQPCNVHLMRRSDGRASGDAYVVFDSEEAAVEALTFDKKKLGNRWVDLFQSSKGELYSLTSLGGIMQATTELASTDLGNGDPSTRALGEGHSVIKLRGLPWNVTSDDISTFLTGIQVPQGGVHLMNGSNGRPSGLAYVELSSEEDQAEAVKRDKQSIGGRYIDVFPCTQNELQARLAGGLERGMSHGNNPAADQLFTKLRGLPYAASDQQIAAFFAPLQVIAVQVAYNSQGQPSGFGFVQFRTADDAATALQRSNQVLGSRYVEVFRCTRAEMEQARMHAMAVLPKQWHHGPQMHGMAHIDPGYGGKGSGRGHGLRGHAPENAYSAYQAALQTLTSRPAAIYPPAGGPYAGHAASYASADPAYAASQNVAYGSNAAYGASYGNTEVAYSNGAVPGAVAGPGYGQDAAGYGQGGNGYTANYAQGAATGPYSAPATAGYATPGAAAGTAPNYTGQAAPASYGAAQGYNADYGYNNWYYAHPH</sequence>
<evidence type="ECO:0000256" key="3">
    <source>
        <dbReference type="PROSITE-ProRule" id="PRU00176"/>
    </source>
</evidence>
<gene>
    <name evidence="6" type="ORF">AB1Y20_006763</name>
</gene>
<dbReference type="Gene3D" id="3.30.70.330">
    <property type="match status" value="4"/>
</dbReference>
<keyword evidence="2 3" id="KW-0694">RNA-binding</keyword>
<dbReference type="SUPFAM" id="SSF54928">
    <property type="entry name" value="RNA-binding domain, RBD"/>
    <property type="match status" value="4"/>
</dbReference>
<dbReference type="InterPro" id="IPR012677">
    <property type="entry name" value="Nucleotide-bd_a/b_plait_sf"/>
</dbReference>
<keyword evidence="1" id="KW-0677">Repeat</keyword>
<evidence type="ECO:0000259" key="5">
    <source>
        <dbReference type="PROSITE" id="PS50102"/>
    </source>
</evidence>
<dbReference type="Proteomes" id="UP001515480">
    <property type="component" value="Unassembled WGS sequence"/>
</dbReference>
<reference evidence="6 7" key="1">
    <citation type="journal article" date="2024" name="Science">
        <title>Giant polyketide synthase enzymes in the biosynthesis of giant marine polyether toxins.</title>
        <authorList>
            <person name="Fallon T.R."/>
            <person name="Shende V.V."/>
            <person name="Wierzbicki I.H."/>
            <person name="Pendleton A.L."/>
            <person name="Watervoot N.F."/>
            <person name="Auber R.P."/>
            <person name="Gonzalez D.J."/>
            <person name="Wisecaver J.H."/>
            <person name="Moore B.S."/>
        </authorList>
    </citation>
    <scope>NUCLEOTIDE SEQUENCE [LARGE SCALE GENOMIC DNA]</scope>
    <source>
        <strain evidence="6 7">12B1</strain>
    </source>
</reference>
<feature type="domain" description="RRM" evidence="5">
    <location>
        <begin position="298"/>
        <end position="375"/>
    </location>
</feature>
<dbReference type="PANTHER" id="PTHR13976">
    <property type="entry name" value="HETEROGENEOUS NUCLEAR RIBONUCLEOPROTEIN-RELATED"/>
    <property type="match status" value="1"/>
</dbReference>
<dbReference type="Pfam" id="PF00076">
    <property type="entry name" value="RRM_1"/>
    <property type="match status" value="3"/>
</dbReference>
<organism evidence="6 7">
    <name type="scientific">Prymnesium parvum</name>
    <name type="common">Toxic golden alga</name>
    <dbReference type="NCBI Taxonomy" id="97485"/>
    <lineage>
        <taxon>Eukaryota</taxon>
        <taxon>Haptista</taxon>
        <taxon>Haptophyta</taxon>
        <taxon>Prymnesiophyceae</taxon>
        <taxon>Prymnesiales</taxon>
        <taxon>Prymnesiaceae</taxon>
        <taxon>Prymnesium</taxon>
    </lineage>
</organism>
<dbReference type="CDD" id="cd12254">
    <property type="entry name" value="RRM_hnRNPH_ESRPs_RBM12_like"/>
    <property type="match status" value="3"/>
</dbReference>
<dbReference type="InterPro" id="IPR000504">
    <property type="entry name" value="RRM_dom"/>
</dbReference>
<evidence type="ECO:0000313" key="6">
    <source>
        <dbReference type="EMBL" id="KAL1510456.1"/>
    </source>
</evidence>
<dbReference type="GO" id="GO:0003723">
    <property type="term" value="F:RNA binding"/>
    <property type="evidence" value="ECO:0007669"/>
    <property type="project" value="UniProtKB-UniRule"/>
</dbReference>
<evidence type="ECO:0000313" key="7">
    <source>
        <dbReference type="Proteomes" id="UP001515480"/>
    </source>
</evidence>
<protein>
    <recommendedName>
        <fullName evidence="5">RRM domain-containing protein</fullName>
    </recommendedName>
</protein>
<evidence type="ECO:0000256" key="2">
    <source>
        <dbReference type="ARBA" id="ARBA00022884"/>
    </source>
</evidence>
<proteinExistence type="predicted"/>
<name>A0AB34J1K8_PRYPA</name>
<feature type="compositionally biased region" description="Acidic residues" evidence="4">
    <location>
        <begin position="23"/>
        <end position="32"/>
    </location>
</feature>
<comment type="caution">
    <text evidence="6">The sequence shown here is derived from an EMBL/GenBank/DDBJ whole genome shotgun (WGS) entry which is preliminary data.</text>
</comment>
<feature type="region of interest" description="Disordered" evidence="4">
    <location>
        <begin position="1"/>
        <end position="55"/>
    </location>
</feature>
<dbReference type="SMART" id="SM00360">
    <property type="entry name" value="RRM"/>
    <property type="match status" value="4"/>
</dbReference>
<dbReference type="InterPro" id="IPR050666">
    <property type="entry name" value="ESRP"/>
</dbReference>
<dbReference type="InterPro" id="IPR035979">
    <property type="entry name" value="RBD_domain_sf"/>
</dbReference>
<feature type="domain" description="RRM" evidence="5">
    <location>
        <begin position="405"/>
        <end position="476"/>
    </location>
</feature>
<feature type="domain" description="RRM" evidence="5">
    <location>
        <begin position="181"/>
        <end position="259"/>
    </location>
</feature>
<dbReference type="EMBL" id="JBGBPQ010000015">
    <property type="protein sequence ID" value="KAL1510456.1"/>
    <property type="molecule type" value="Genomic_DNA"/>
</dbReference>
<evidence type="ECO:0000256" key="1">
    <source>
        <dbReference type="ARBA" id="ARBA00022737"/>
    </source>
</evidence>
<evidence type="ECO:0000256" key="4">
    <source>
        <dbReference type="SAM" id="MobiDB-lite"/>
    </source>
</evidence>